<reference evidence="1" key="3">
    <citation type="submission" date="2015-04" db="UniProtKB">
        <authorList>
            <consortium name="EnsemblPlants"/>
        </authorList>
    </citation>
    <scope>IDENTIFICATION</scope>
</reference>
<keyword evidence="2" id="KW-1185">Reference proteome</keyword>
<reference evidence="1 2" key="1">
    <citation type="submission" date="2012-08" db="EMBL/GenBank/DDBJ databases">
        <title>Oryza genome evolution.</title>
        <authorList>
            <person name="Wing R.A."/>
        </authorList>
    </citation>
    <scope>NUCLEOTIDE SEQUENCE</scope>
</reference>
<sequence>MVKRQEQDNCDKTNVECVSSAPKGFKHLNLAKLTIYGFQPDGNFIQYIRRVMETAVNLEEISLYDRKVEECCKDMDPKFKVARSMYPQTVEEQESVRKQITEGFGIPLSDIVHFRS</sequence>
<organism evidence="1 2">
    <name type="scientific">Leersia perrieri</name>
    <dbReference type="NCBI Taxonomy" id="77586"/>
    <lineage>
        <taxon>Eukaryota</taxon>
        <taxon>Viridiplantae</taxon>
        <taxon>Streptophyta</taxon>
        <taxon>Embryophyta</taxon>
        <taxon>Tracheophyta</taxon>
        <taxon>Spermatophyta</taxon>
        <taxon>Magnoliopsida</taxon>
        <taxon>Liliopsida</taxon>
        <taxon>Poales</taxon>
        <taxon>Poaceae</taxon>
        <taxon>BOP clade</taxon>
        <taxon>Oryzoideae</taxon>
        <taxon>Oryzeae</taxon>
        <taxon>Oryzinae</taxon>
        <taxon>Leersia</taxon>
    </lineage>
</organism>
<reference evidence="2" key="2">
    <citation type="submission" date="2013-12" db="EMBL/GenBank/DDBJ databases">
        <authorList>
            <person name="Yu Y."/>
            <person name="Lee S."/>
            <person name="de Baynast K."/>
            <person name="Wissotski M."/>
            <person name="Liu L."/>
            <person name="Talag J."/>
            <person name="Goicoechea J."/>
            <person name="Angelova A."/>
            <person name="Jetty R."/>
            <person name="Kudrna D."/>
            <person name="Golser W."/>
            <person name="Rivera L."/>
            <person name="Zhang J."/>
            <person name="Wing R."/>
        </authorList>
    </citation>
    <scope>NUCLEOTIDE SEQUENCE</scope>
</reference>
<name>A0A0D9VM94_9ORYZ</name>
<dbReference type="AlphaFoldDB" id="A0A0D9VM94"/>
<dbReference type="PANTHER" id="PTHR32153">
    <property type="entry name" value="OJ000223_09.16 PROTEIN"/>
    <property type="match status" value="1"/>
</dbReference>
<dbReference type="InterPro" id="IPR044997">
    <property type="entry name" value="F-box_plant"/>
</dbReference>
<dbReference type="Gramene" id="LPERR02G29840.1">
    <property type="protein sequence ID" value="LPERR02G29840.1"/>
    <property type="gene ID" value="LPERR02G29840"/>
</dbReference>
<evidence type="ECO:0008006" key="3">
    <source>
        <dbReference type="Google" id="ProtNLM"/>
    </source>
</evidence>
<dbReference type="STRING" id="77586.A0A0D9VM94"/>
<accession>A0A0D9VM94</accession>
<proteinExistence type="predicted"/>
<protein>
    <recommendedName>
        <fullName evidence="3">FBD domain-containing protein</fullName>
    </recommendedName>
</protein>
<dbReference type="HOGENOM" id="CLU_024168_1_2_1"/>
<evidence type="ECO:0000313" key="2">
    <source>
        <dbReference type="Proteomes" id="UP000032180"/>
    </source>
</evidence>
<dbReference type="eggNOG" id="KOG0342">
    <property type="taxonomic scope" value="Eukaryota"/>
</dbReference>
<dbReference type="Proteomes" id="UP000032180">
    <property type="component" value="Chromosome 2"/>
</dbReference>
<evidence type="ECO:0000313" key="1">
    <source>
        <dbReference type="EnsemblPlants" id="LPERR02G29840.1"/>
    </source>
</evidence>
<dbReference type="EnsemblPlants" id="LPERR02G29840.1">
    <property type="protein sequence ID" value="LPERR02G29840.1"/>
    <property type="gene ID" value="LPERR02G29840"/>
</dbReference>